<dbReference type="EMBL" id="ML145218">
    <property type="protein sequence ID" value="TBU53295.1"/>
    <property type="molecule type" value="Genomic_DNA"/>
</dbReference>
<evidence type="ECO:0000313" key="12">
    <source>
        <dbReference type="Proteomes" id="UP000292082"/>
    </source>
</evidence>
<evidence type="ECO:0000256" key="3">
    <source>
        <dbReference type="ARBA" id="ARBA00010617"/>
    </source>
</evidence>
<evidence type="ECO:0000256" key="1">
    <source>
        <dbReference type="ARBA" id="ARBA00001971"/>
    </source>
</evidence>
<evidence type="ECO:0000256" key="4">
    <source>
        <dbReference type="ARBA" id="ARBA00022617"/>
    </source>
</evidence>
<dbReference type="InterPro" id="IPR036396">
    <property type="entry name" value="Cyt_P450_sf"/>
</dbReference>
<gene>
    <name evidence="11" type="ORF">BD310DRAFT_952162</name>
</gene>
<dbReference type="Pfam" id="PF00067">
    <property type="entry name" value="p450"/>
    <property type="match status" value="2"/>
</dbReference>
<evidence type="ECO:0000256" key="2">
    <source>
        <dbReference type="ARBA" id="ARBA00005179"/>
    </source>
</evidence>
<dbReference type="InterPro" id="IPR050121">
    <property type="entry name" value="Cytochrome_P450_monoxygenase"/>
</dbReference>
<organism evidence="11 12">
    <name type="scientific">Dichomitus squalens</name>
    <dbReference type="NCBI Taxonomy" id="114155"/>
    <lineage>
        <taxon>Eukaryota</taxon>
        <taxon>Fungi</taxon>
        <taxon>Dikarya</taxon>
        <taxon>Basidiomycota</taxon>
        <taxon>Agaricomycotina</taxon>
        <taxon>Agaricomycetes</taxon>
        <taxon>Polyporales</taxon>
        <taxon>Polyporaceae</taxon>
        <taxon>Dichomitus</taxon>
    </lineage>
</organism>
<feature type="binding site" description="axial binding residue" evidence="9">
    <location>
        <position position="499"/>
    </location>
    <ligand>
        <name>heme</name>
        <dbReference type="ChEBI" id="CHEBI:30413"/>
    </ligand>
    <ligandPart>
        <name>Fe</name>
        <dbReference type="ChEBI" id="CHEBI:18248"/>
    </ligandPart>
</feature>
<keyword evidence="12" id="KW-1185">Reference proteome</keyword>
<comment type="pathway">
    <text evidence="2">Secondary metabolite biosynthesis.</text>
</comment>
<dbReference type="PROSITE" id="PS00086">
    <property type="entry name" value="CYTOCHROME_P450"/>
    <property type="match status" value="1"/>
</dbReference>
<accession>A0A4Q9PG62</accession>
<dbReference type="GO" id="GO:0004497">
    <property type="term" value="F:monooxygenase activity"/>
    <property type="evidence" value="ECO:0007669"/>
    <property type="project" value="UniProtKB-KW"/>
</dbReference>
<evidence type="ECO:0000256" key="8">
    <source>
        <dbReference type="ARBA" id="ARBA00023033"/>
    </source>
</evidence>
<evidence type="ECO:0000256" key="5">
    <source>
        <dbReference type="ARBA" id="ARBA00022723"/>
    </source>
</evidence>
<keyword evidence="6 10" id="KW-0560">Oxidoreductase</keyword>
<keyword evidence="4 9" id="KW-0349">Heme</keyword>
<evidence type="ECO:0000256" key="6">
    <source>
        <dbReference type="ARBA" id="ARBA00023002"/>
    </source>
</evidence>
<evidence type="ECO:0000256" key="10">
    <source>
        <dbReference type="RuleBase" id="RU000461"/>
    </source>
</evidence>
<proteinExistence type="inferred from homology"/>
<dbReference type="PRINTS" id="PR00463">
    <property type="entry name" value="EP450I"/>
</dbReference>
<dbReference type="InterPro" id="IPR017972">
    <property type="entry name" value="Cyt_P450_CS"/>
</dbReference>
<dbReference type="GO" id="GO:0020037">
    <property type="term" value="F:heme binding"/>
    <property type="evidence" value="ECO:0007669"/>
    <property type="project" value="InterPro"/>
</dbReference>
<dbReference type="GO" id="GO:0005506">
    <property type="term" value="F:iron ion binding"/>
    <property type="evidence" value="ECO:0007669"/>
    <property type="project" value="InterPro"/>
</dbReference>
<dbReference type="PANTHER" id="PTHR24305">
    <property type="entry name" value="CYTOCHROME P450"/>
    <property type="match status" value="1"/>
</dbReference>
<dbReference type="SUPFAM" id="SSF48264">
    <property type="entry name" value="Cytochrome P450"/>
    <property type="match status" value="1"/>
</dbReference>
<keyword evidence="7 9" id="KW-0408">Iron</keyword>
<dbReference type="PANTHER" id="PTHR24305:SF166">
    <property type="entry name" value="CYTOCHROME P450 12A4, MITOCHONDRIAL-RELATED"/>
    <property type="match status" value="1"/>
</dbReference>
<dbReference type="Gene3D" id="1.10.630.10">
    <property type="entry name" value="Cytochrome P450"/>
    <property type="match status" value="1"/>
</dbReference>
<evidence type="ECO:0000256" key="9">
    <source>
        <dbReference type="PIRSR" id="PIRSR602401-1"/>
    </source>
</evidence>
<dbReference type="AlphaFoldDB" id="A0A4Q9PG62"/>
<evidence type="ECO:0000313" key="11">
    <source>
        <dbReference type="EMBL" id="TBU53295.1"/>
    </source>
</evidence>
<dbReference type="Proteomes" id="UP000292082">
    <property type="component" value="Unassembled WGS sequence"/>
</dbReference>
<dbReference type="InterPro" id="IPR002401">
    <property type="entry name" value="Cyt_P450_E_grp-I"/>
</dbReference>
<protein>
    <submittedName>
        <fullName evidence="11">Cytochrome P450</fullName>
    </submittedName>
</protein>
<sequence>MVQYELLSGIDAGLLVGTLWLYAAYKGASMVYHAYFSPLSGIPGPWYAAISDIYTLVVAARLVQCNTIHSLFERYGPIVRIGPRRVVFCDRIAMKSVYCIHKFEKSTFYKALVADNHDHSMTSLSEVEHTARRKTFASHYAMGHIVGFQPHIHQCVARLIEVLDSNSHESMDCIHTLRHLLVDIIRCTVFGLGPVALDDLAHNVKNPICDAARDFFLRAISHSAIPSVAWSALAYLPHPRWQEIYRADNILASFVRQRLYELRAEAHLSSVDASPHDSPTPLMIRMVAQQLSGFKDALSDQDIVSECISHLVAGVDTSAATIGFMLWELSRRPDILQRLRDELDDVIPDRRAIPDYTTLAKQPYLTACLNEGALLSVPHLPANGDGNCVVYTDGLNLPCGAGFRMYGAVSALLERVVPGKDASGVCTDSFDILGFQLPPGTIVGTQAWSMHRDPDIFPCPELFHPERWLPSENSDFHDADRLARMSQYLMPFGAGTRACPGRYQAQLIFRATLAALVLNFDLSANPVETNADTMAPRDAFMVQPASRECRLMFSPRPQ</sequence>
<name>A0A4Q9PG62_9APHY</name>
<keyword evidence="8 10" id="KW-0503">Monooxygenase</keyword>
<comment type="cofactor">
    <cofactor evidence="1 9">
        <name>heme</name>
        <dbReference type="ChEBI" id="CHEBI:30413"/>
    </cofactor>
</comment>
<evidence type="ECO:0000256" key="7">
    <source>
        <dbReference type="ARBA" id="ARBA00023004"/>
    </source>
</evidence>
<reference evidence="11 12" key="1">
    <citation type="submission" date="2019-01" db="EMBL/GenBank/DDBJ databases">
        <title>Draft genome sequences of three monokaryotic isolates of the white-rot basidiomycete fungus Dichomitus squalens.</title>
        <authorList>
            <consortium name="DOE Joint Genome Institute"/>
            <person name="Lopez S.C."/>
            <person name="Andreopoulos B."/>
            <person name="Pangilinan J."/>
            <person name="Lipzen A."/>
            <person name="Riley R."/>
            <person name="Ahrendt S."/>
            <person name="Ng V."/>
            <person name="Barry K."/>
            <person name="Daum C."/>
            <person name="Grigoriev I.V."/>
            <person name="Hilden K.S."/>
            <person name="Makela M.R."/>
            <person name="de Vries R.P."/>
        </authorList>
    </citation>
    <scope>NUCLEOTIDE SEQUENCE [LARGE SCALE GENOMIC DNA]</scope>
    <source>
        <strain evidence="11 12">CBS 464.89</strain>
    </source>
</reference>
<keyword evidence="5 9" id="KW-0479">Metal-binding</keyword>
<dbReference type="GO" id="GO:0016705">
    <property type="term" value="F:oxidoreductase activity, acting on paired donors, with incorporation or reduction of molecular oxygen"/>
    <property type="evidence" value="ECO:0007669"/>
    <property type="project" value="InterPro"/>
</dbReference>
<comment type="similarity">
    <text evidence="3 10">Belongs to the cytochrome P450 family.</text>
</comment>
<dbReference type="InterPro" id="IPR001128">
    <property type="entry name" value="Cyt_P450"/>
</dbReference>